<protein>
    <submittedName>
        <fullName evidence="1">Uncharacterized protein</fullName>
    </submittedName>
</protein>
<comment type="caution">
    <text evidence="1">The sequence shown here is derived from an EMBL/GenBank/DDBJ whole genome shotgun (WGS) entry which is preliminary data.</text>
</comment>
<dbReference type="RefSeq" id="XP_058327999.1">
    <property type="nucleotide sequence ID" value="XM_058477654.1"/>
</dbReference>
<dbReference type="Proteomes" id="UP001150941">
    <property type="component" value="Unassembled WGS sequence"/>
</dbReference>
<accession>A0A9W9NPL2</accession>
<dbReference type="GeneID" id="83204957"/>
<reference evidence="1" key="1">
    <citation type="submission" date="2022-11" db="EMBL/GenBank/DDBJ databases">
        <authorList>
            <person name="Petersen C."/>
        </authorList>
    </citation>
    <scope>NUCLEOTIDE SEQUENCE</scope>
    <source>
        <strain evidence="1">IBT 19713</strain>
    </source>
</reference>
<dbReference type="EMBL" id="JAPQKS010000006">
    <property type="protein sequence ID" value="KAJ5223816.1"/>
    <property type="molecule type" value="Genomic_DNA"/>
</dbReference>
<sequence length="70" mass="7554">MGTVWMTATLYGVPDGSFFTRSILYLSESKFLDPPHETQISSCVLPSLAGLAPILPVYATCRTGIDSICL</sequence>
<reference evidence="1" key="2">
    <citation type="journal article" date="2023" name="IMA Fungus">
        <title>Comparative genomic study of the Penicillium genus elucidates a diverse pangenome and 15 lateral gene transfer events.</title>
        <authorList>
            <person name="Petersen C."/>
            <person name="Sorensen T."/>
            <person name="Nielsen M.R."/>
            <person name="Sondergaard T.E."/>
            <person name="Sorensen J.L."/>
            <person name="Fitzpatrick D.A."/>
            <person name="Frisvad J.C."/>
            <person name="Nielsen K.L."/>
        </authorList>
    </citation>
    <scope>NUCLEOTIDE SEQUENCE</scope>
    <source>
        <strain evidence="1">IBT 19713</strain>
    </source>
</reference>
<dbReference type="AlphaFoldDB" id="A0A9W9NPL2"/>
<name>A0A9W9NPL2_9EURO</name>
<evidence type="ECO:0000313" key="1">
    <source>
        <dbReference type="EMBL" id="KAJ5223816.1"/>
    </source>
</evidence>
<organism evidence="1 2">
    <name type="scientific">Penicillium chermesinum</name>
    <dbReference type="NCBI Taxonomy" id="63820"/>
    <lineage>
        <taxon>Eukaryota</taxon>
        <taxon>Fungi</taxon>
        <taxon>Dikarya</taxon>
        <taxon>Ascomycota</taxon>
        <taxon>Pezizomycotina</taxon>
        <taxon>Eurotiomycetes</taxon>
        <taxon>Eurotiomycetidae</taxon>
        <taxon>Eurotiales</taxon>
        <taxon>Aspergillaceae</taxon>
        <taxon>Penicillium</taxon>
    </lineage>
</organism>
<proteinExistence type="predicted"/>
<keyword evidence="2" id="KW-1185">Reference proteome</keyword>
<evidence type="ECO:0000313" key="2">
    <source>
        <dbReference type="Proteomes" id="UP001150941"/>
    </source>
</evidence>
<gene>
    <name evidence="1" type="ORF">N7468_008358</name>
</gene>